<reference evidence="9" key="1">
    <citation type="submission" date="2015-07" db="EMBL/GenBank/DDBJ databases">
        <authorList>
            <consortium name="Consortium for Microbial Forensics and Genomics (microFORGE)"/>
            <person name="Knight B.M."/>
            <person name="Roberts D.P."/>
            <person name="Lin D."/>
            <person name="Hari K."/>
            <person name="Fletcher J."/>
            <person name="Melcher U."/>
            <person name="Blagden T."/>
            <person name="Winegar R.A."/>
        </authorList>
    </citation>
    <scope>NUCLEOTIDE SEQUENCE [LARGE SCALE GENOMIC DNA]</scope>
    <source>
        <strain evidence="9">NRRL B-1447</strain>
    </source>
</reference>
<sequence length="266" mass="29651">MKFQVLGPVEIETEDGTQVSPRALKLRSLLAYLCTHHGEAVSSGRLIEALWSGTPPQTASTALHVYVSKLRKHLSALDLDAAALITTQPPGYRLRLVGCDLDVYEFDRLLGAARECRQAGDREKASQTLDRAISLWRGQALEDLRGIPAFESLGRRLDERRSFAHEQRFELELELGNHKALVGEIYSLLDDRSTWENLYAYLMVALYRSGRTAEALATYSRVRRNLVEDHGIEPAPRLQRLQHAILTHAPALDDCGADQLVGVLAA</sequence>
<dbReference type="PANTHER" id="PTHR35807">
    <property type="entry name" value="TRANSCRIPTIONAL REGULATOR REDD-RELATED"/>
    <property type="match status" value="1"/>
</dbReference>
<organism evidence="8 9">
    <name type="scientific">Streptomyces virginiae</name>
    <name type="common">Streptomyces cinnamonensis</name>
    <dbReference type="NCBI Taxonomy" id="1961"/>
    <lineage>
        <taxon>Bacteria</taxon>
        <taxon>Bacillati</taxon>
        <taxon>Actinomycetota</taxon>
        <taxon>Actinomycetes</taxon>
        <taxon>Kitasatosporales</taxon>
        <taxon>Streptomycetaceae</taxon>
        <taxon>Streptomyces</taxon>
    </lineage>
</organism>
<dbReference type="PROSITE" id="PS51755">
    <property type="entry name" value="OMPR_PHOB"/>
    <property type="match status" value="1"/>
</dbReference>
<protein>
    <recommendedName>
        <fullName evidence="7">OmpR/PhoB-type domain-containing protein</fullName>
    </recommendedName>
</protein>
<dbReference type="GO" id="GO:0000160">
    <property type="term" value="P:phosphorelay signal transduction system"/>
    <property type="evidence" value="ECO:0007669"/>
    <property type="project" value="UniProtKB-KW"/>
</dbReference>
<accession>A0A0L8M424</accession>
<keyword evidence="5" id="KW-0804">Transcription</keyword>
<keyword evidence="3" id="KW-0805">Transcription regulation</keyword>
<dbReference type="eggNOG" id="COG3629">
    <property type="taxonomic scope" value="Bacteria"/>
</dbReference>
<dbReference type="Pfam" id="PF03704">
    <property type="entry name" value="BTAD"/>
    <property type="match status" value="1"/>
</dbReference>
<dbReference type="InterPro" id="IPR005158">
    <property type="entry name" value="BTAD"/>
</dbReference>
<proteinExistence type="inferred from homology"/>
<dbReference type="OrthoDB" id="4336084at2"/>
<evidence type="ECO:0000259" key="7">
    <source>
        <dbReference type="PROSITE" id="PS51755"/>
    </source>
</evidence>
<dbReference type="GO" id="GO:0003677">
    <property type="term" value="F:DNA binding"/>
    <property type="evidence" value="ECO:0007669"/>
    <property type="project" value="UniProtKB-UniRule"/>
</dbReference>
<evidence type="ECO:0000256" key="1">
    <source>
        <dbReference type="ARBA" id="ARBA00005820"/>
    </source>
</evidence>
<evidence type="ECO:0000256" key="4">
    <source>
        <dbReference type="ARBA" id="ARBA00023125"/>
    </source>
</evidence>
<dbReference type="Gene3D" id="1.25.40.10">
    <property type="entry name" value="Tetratricopeptide repeat domain"/>
    <property type="match status" value="1"/>
</dbReference>
<dbReference type="SMART" id="SM00862">
    <property type="entry name" value="Trans_reg_C"/>
    <property type="match status" value="1"/>
</dbReference>
<feature type="DNA-binding region" description="OmpR/PhoB-type" evidence="6">
    <location>
        <begin position="1"/>
        <end position="96"/>
    </location>
</feature>
<dbReference type="CDD" id="cd15831">
    <property type="entry name" value="BTAD"/>
    <property type="match status" value="1"/>
</dbReference>
<evidence type="ECO:0000256" key="2">
    <source>
        <dbReference type="ARBA" id="ARBA00023012"/>
    </source>
</evidence>
<evidence type="ECO:0000256" key="6">
    <source>
        <dbReference type="PROSITE-ProRule" id="PRU01091"/>
    </source>
</evidence>
<comment type="caution">
    <text evidence="8">The sequence shown here is derived from an EMBL/GenBank/DDBJ whole genome shotgun (WGS) entry which is preliminary data.</text>
</comment>
<dbReference type="EMBL" id="LGUV01000370">
    <property type="protein sequence ID" value="KOG45172.1"/>
    <property type="molecule type" value="Genomic_DNA"/>
</dbReference>
<dbReference type="InterPro" id="IPR001867">
    <property type="entry name" value="OmpR/PhoB-type_DNA-bd"/>
</dbReference>
<dbReference type="InterPro" id="IPR016032">
    <property type="entry name" value="Sig_transdc_resp-reg_C-effctor"/>
</dbReference>
<evidence type="ECO:0000256" key="3">
    <source>
        <dbReference type="ARBA" id="ARBA00023015"/>
    </source>
</evidence>
<comment type="similarity">
    <text evidence="1">Belongs to the AfsR/DnrI/RedD regulatory family.</text>
</comment>
<evidence type="ECO:0000313" key="9">
    <source>
        <dbReference type="Proteomes" id="UP000037084"/>
    </source>
</evidence>
<dbReference type="SUPFAM" id="SSF48452">
    <property type="entry name" value="TPR-like"/>
    <property type="match status" value="1"/>
</dbReference>
<gene>
    <name evidence="8" type="ORF">ADK75_32950</name>
</gene>
<dbReference type="InterPro" id="IPR036388">
    <property type="entry name" value="WH-like_DNA-bd_sf"/>
</dbReference>
<dbReference type="Gene3D" id="1.10.10.10">
    <property type="entry name" value="Winged helix-like DNA-binding domain superfamily/Winged helix DNA-binding domain"/>
    <property type="match status" value="1"/>
</dbReference>
<dbReference type="SUPFAM" id="SSF46894">
    <property type="entry name" value="C-terminal effector domain of the bipartite response regulators"/>
    <property type="match status" value="1"/>
</dbReference>
<dbReference type="PANTHER" id="PTHR35807:SF1">
    <property type="entry name" value="TRANSCRIPTIONAL REGULATOR REDD"/>
    <property type="match status" value="1"/>
</dbReference>
<feature type="domain" description="OmpR/PhoB-type" evidence="7">
    <location>
        <begin position="1"/>
        <end position="96"/>
    </location>
</feature>
<dbReference type="Pfam" id="PF00486">
    <property type="entry name" value="Trans_reg_C"/>
    <property type="match status" value="1"/>
</dbReference>
<evidence type="ECO:0000256" key="5">
    <source>
        <dbReference type="ARBA" id="ARBA00023163"/>
    </source>
</evidence>
<dbReference type="Proteomes" id="UP000037084">
    <property type="component" value="Unassembled WGS sequence"/>
</dbReference>
<dbReference type="AlphaFoldDB" id="A0A0L8M424"/>
<dbReference type="InterPro" id="IPR011990">
    <property type="entry name" value="TPR-like_helical_dom_sf"/>
</dbReference>
<evidence type="ECO:0000313" key="8">
    <source>
        <dbReference type="EMBL" id="KOG45172.1"/>
    </source>
</evidence>
<dbReference type="GO" id="GO:0006355">
    <property type="term" value="P:regulation of DNA-templated transcription"/>
    <property type="evidence" value="ECO:0007669"/>
    <property type="project" value="InterPro"/>
</dbReference>
<keyword evidence="4 6" id="KW-0238">DNA-binding</keyword>
<dbReference type="InterPro" id="IPR051677">
    <property type="entry name" value="AfsR-DnrI-RedD_regulator"/>
</dbReference>
<keyword evidence="2" id="KW-0902">Two-component regulatory system</keyword>
<dbReference type="PATRIC" id="fig|1961.12.peg.7274"/>
<dbReference type="RefSeq" id="WP_063782652.1">
    <property type="nucleotide sequence ID" value="NZ_LGUV01000370.1"/>
</dbReference>
<dbReference type="SMART" id="SM01043">
    <property type="entry name" value="BTAD"/>
    <property type="match status" value="1"/>
</dbReference>
<name>A0A0L8M424_STRVG</name>